<evidence type="ECO:0000256" key="1">
    <source>
        <dbReference type="ARBA" id="ARBA00008591"/>
    </source>
</evidence>
<dbReference type="SUPFAM" id="SSF109755">
    <property type="entry name" value="PhoU-like"/>
    <property type="match status" value="1"/>
</dbReference>
<proteinExistence type="inferred from homology"/>
<accession>A0A484HHZ4</accession>
<dbReference type="Gene3D" id="1.20.58.220">
    <property type="entry name" value="Phosphate transport system protein phou homolog 2, domain 2"/>
    <property type="match status" value="1"/>
</dbReference>
<protein>
    <recommendedName>
        <fullName evidence="3">TIGR00153 family protein</fullName>
    </recommendedName>
</protein>
<gene>
    <name evidence="2" type="ORF">EPICR_50048</name>
</gene>
<dbReference type="NCBIfam" id="TIGR00153">
    <property type="entry name" value="TIGR00153 family protein"/>
    <property type="match status" value="1"/>
</dbReference>
<dbReference type="InterPro" id="IPR038078">
    <property type="entry name" value="PhoU-like_sf"/>
</dbReference>
<dbReference type="InterPro" id="IPR018445">
    <property type="entry name" value="Put_Phosphate_transp_reg"/>
</dbReference>
<dbReference type="PANTHER" id="PTHR36536">
    <property type="entry name" value="UPF0111 PROTEIN HI_1603"/>
    <property type="match status" value="1"/>
</dbReference>
<evidence type="ECO:0008006" key="3">
    <source>
        <dbReference type="Google" id="ProtNLM"/>
    </source>
</evidence>
<name>A0A484HHZ4_9BACT</name>
<dbReference type="AlphaFoldDB" id="A0A484HHZ4"/>
<evidence type="ECO:0000313" key="2">
    <source>
        <dbReference type="EMBL" id="VEN74772.1"/>
    </source>
</evidence>
<comment type="similarity">
    <text evidence="1">Belongs to the UPF0111 family.</text>
</comment>
<dbReference type="EMBL" id="CAACVI010000045">
    <property type="protein sequence ID" value="VEN74772.1"/>
    <property type="molecule type" value="Genomic_DNA"/>
</dbReference>
<dbReference type="Pfam" id="PF01865">
    <property type="entry name" value="PhoU_div"/>
    <property type="match status" value="1"/>
</dbReference>
<sequence>MRAPFLSLFMTSPFDGMQEHAEKVKECTWAFRKAIECYVASDRTACDNFRQEIIEIEREADKIKRRIRGHIPKGAIMPVDKFQLFRYLKEQDSVIDSVEDALEWISYRHEREIPEDIQKRLFNLVGSVIEVIEYLPLMMSETKKYFENFSNDTRDAIKDMIRDIRGKEREADKAEYSLKRKAFEVSIDPVTLFHCVRLAEIIGSIADHAENAADMIRAMLAR</sequence>
<dbReference type="PANTHER" id="PTHR36536:SF3">
    <property type="entry name" value="UPF0111 PROTEIN HI_1603"/>
    <property type="match status" value="1"/>
</dbReference>
<dbReference type="InterPro" id="IPR002727">
    <property type="entry name" value="DUF47"/>
</dbReference>
<reference evidence="2" key="1">
    <citation type="submission" date="2019-01" db="EMBL/GenBank/DDBJ databases">
        <authorList>
            <consortium name="Genoscope - CEA"/>
            <person name="William W."/>
        </authorList>
    </citation>
    <scope>NUCLEOTIDE SEQUENCE</scope>
    <source>
        <strain evidence="2">CR-1</strain>
    </source>
</reference>
<organism evidence="2">
    <name type="scientific">uncultured Desulfobacteraceae bacterium</name>
    <dbReference type="NCBI Taxonomy" id="218296"/>
    <lineage>
        <taxon>Bacteria</taxon>
        <taxon>Pseudomonadati</taxon>
        <taxon>Thermodesulfobacteriota</taxon>
        <taxon>Desulfobacteria</taxon>
        <taxon>Desulfobacterales</taxon>
        <taxon>Desulfobacteraceae</taxon>
        <taxon>environmental samples</taxon>
    </lineage>
</organism>